<feature type="non-terminal residue" evidence="1">
    <location>
        <position position="1"/>
    </location>
</feature>
<comment type="caution">
    <text evidence="1">The sequence shown here is derived from an EMBL/GenBank/DDBJ whole genome shotgun (WGS) entry which is preliminary data.</text>
</comment>
<dbReference type="EMBL" id="CAXKWB010058461">
    <property type="protein sequence ID" value="CAL4180760.1"/>
    <property type="molecule type" value="Genomic_DNA"/>
</dbReference>
<gene>
    <name evidence="1" type="ORF">MNOR_LOCUS35354</name>
</gene>
<protein>
    <submittedName>
        <fullName evidence="1">Uncharacterized protein</fullName>
    </submittedName>
</protein>
<dbReference type="Proteomes" id="UP001497623">
    <property type="component" value="Unassembled WGS sequence"/>
</dbReference>
<accession>A0AAV2SFB3</accession>
<name>A0AAV2SFB3_MEGNR</name>
<dbReference type="AlphaFoldDB" id="A0AAV2SFB3"/>
<feature type="non-terminal residue" evidence="1">
    <location>
        <position position="158"/>
    </location>
</feature>
<evidence type="ECO:0000313" key="1">
    <source>
        <dbReference type="EMBL" id="CAL4180760.1"/>
    </source>
</evidence>
<evidence type="ECO:0000313" key="2">
    <source>
        <dbReference type="Proteomes" id="UP001497623"/>
    </source>
</evidence>
<proteinExistence type="predicted"/>
<organism evidence="1 2">
    <name type="scientific">Meganyctiphanes norvegica</name>
    <name type="common">Northern krill</name>
    <name type="synonym">Thysanopoda norvegica</name>
    <dbReference type="NCBI Taxonomy" id="48144"/>
    <lineage>
        <taxon>Eukaryota</taxon>
        <taxon>Metazoa</taxon>
        <taxon>Ecdysozoa</taxon>
        <taxon>Arthropoda</taxon>
        <taxon>Crustacea</taxon>
        <taxon>Multicrustacea</taxon>
        <taxon>Malacostraca</taxon>
        <taxon>Eumalacostraca</taxon>
        <taxon>Eucarida</taxon>
        <taxon>Euphausiacea</taxon>
        <taxon>Euphausiidae</taxon>
        <taxon>Meganyctiphanes</taxon>
    </lineage>
</organism>
<reference evidence="1 2" key="1">
    <citation type="submission" date="2024-05" db="EMBL/GenBank/DDBJ databases">
        <authorList>
            <person name="Wallberg A."/>
        </authorList>
    </citation>
    <scope>NUCLEOTIDE SEQUENCE [LARGE SCALE GENOMIC DNA]</scope>
</reference>
<sequence length="158" mass="17790">AAECSAGGSGRRKRHVNEIEGRKRHVNEIEAENQRKVCLNDNKYWRECNEVVTDIVADQKLLYTACLFDLCIVTTYPEVGITKDEMLEQHQEIVAVARVEEENTIDFSNFVSSERKCPAGWSPVGGICGKYHRFKEGMGLNTVLQQCLADNATLADPR</sequence>
<keyword evidence="2" id="KW-1185">Reference proteome</keyword>